<evidence type="ECO:0000259" key="2">
    <source>
        <dbReference type="PROSITE" id="PS50222"/>
    </source>
</evidence>
<dbReference type="Gene3D" id="1.10.238.10">
    <property type="entry name" value="EF-hand"/>
    <property type="match status" value="1"/>
</dbReference>
<keyword evidence="1" id="KW-1133">Transmembrane helix</keyword>
<dbReference type="Proteomes" id="UP001162640">
    <property type="component" value="Unassembled WGS sequence"/>
</dbReference>
<dbReference type="InterPro" id="IPR002048">
    <property type="entry name" value="EF_hand_dom"/>
</dbReference>
<evidence type="ECO:0000256" key="1">
    <source>
        <dbReference type="SAM" id="Phobius"/>
    </source>
</evidence>
<feature type="domain" description="EF-hand" evidence="2">
    <location>
        <begin position="220"/>
        <end position="255"/>
    </location>
</feature>
<comment type="caution">
    <text evidence="3">The sequence shown here is derived from an EMBL/GenBank/DDBJ whole genome shotgun (WGS) entry which is preliminary data.</text>
</comment>
<proteinExistence type="predicted"/>
<reference evidence="4" key="1">
    <citation type="journal article" date="2023" name="Commun. Biol.">
        <title>Genome analysis of Parmales, the sister group of diatoms, reveals the evolutionary specialization of diatoms from phago-mixotrophs to photoautotrophs.</title>
        <authorList>
            <person name="Ban H."/>
            <person name="Sato S."/>
            <person name="Yoshikawa S."/>
            <person name="Yamada K."/>
            <person name="Nakamura Y."/>
            <person name="Ichinomiya M."/>
            <person name="Sato N."/>
            <person name="Blanc-Mathieu R."/>
            <person name="Endo H."/>
            <person name="Kuwata A."/>
            <person name="Ogata H."/>
        </authorList>
    </citation>
    <scope>NUCLEOTIDE SEQUENCE [LARGE SCALE GENOMIC DNA]</scope>
</reference>
<feature type="transmembrane region" description="Helical" evidence="1">
    <location>
        <begin position="35"/>
        <end position="55"/>
    </location>
</feature>
<dbReference type="SUPFAM" id="SSF47473">
    <property type="entry name" value="EF-hand"/>
    <property type="match status" value="1"/>
</dbReference>
<dbReference type="EMBL" id="BLQM01000210">
    <property type="protein sequence ID" value="GMH75614.1"/>
    <property type="molecule type" value="Genomic_DNA"/>
</dbReference>
<keyword evidence="1" id="KW-0472">Membrane</keyword>
<sequence>MLDLVAQRNKLQALDNDRTETLSMRIMLKLWSNNLLNKAAFSTVSWVTVACYILGVCSKIETDFIGRTSSSDWNVLMGGLGFITTFSLIWYMGKLWIRRELSWEFLMAVEGRMQDIPMLARATDMDFGHQVQLWRYISCAVITNIHATSRPKYKELGFAENMINLHHLMTPQEAQVLETWRPNTIYCCKDENETKWNMQGENQNWRKHVTRWITKNFCEVGLEGIEKMLKSADNDGKNELTIKEVRSMFLEKDPNFPKEDLDILIGHLDGNRYGTITWSEFERVVCENTVVLEFVNDFHNQTALNLWTQFEEMHNEKEEKTGVS</sequence>
<dbReference type="PROSITE" id="PS50222">
    <property type="entry name" value="EF_HAND_2"/>
    <property type="match status" value="1"/>
</dbReference>
<dbReference type="AlphaFoldDB" id="A0A9W7APY8"/>
<evidence type="ECO:0000313" key="3">
    <source>
        <dbReference type="EMBL" id="GMH75614.1"/>
    </source>
</evidence>
<dbReference type="GO" id="GO:0005509">
    <property type="term" value="F:calcium ion binding"/>
    <property type="evidence" value="ECO:0007669"/>
    <property type="project" value="InterPro"/>
</dbReference>
<evidence type="ECO:0000313" key="4">
    <source>
        <dbReference type="Proteomes" id="UP001162640"/>
    </source>
</evidence>
<dbReference type="InterPro" id="IPR011992">
    <property type="entry name" value="EF-hand-dom_pair"/>
</dbReference>
<gene>
    <name evidence="3" type="ORF">TL16_g06819</name>
</gene>
<keyword evidence="1" id="KW-0812">Transmembrane</keyword>
<protein>
    <recommendedName>
        <fullName evidence="2">EF-hand domain-containing protein</fullName>
    </recommendedName>
</protein>
<organism evidence="3 4">
    <name type="scientific">Triparma laevis f. inornata</name>
    <dbReference type="NCBI Taxonomy" id="1714386"/>
    <lineage>
        <taxon>Eukaryota</taxon>
        <taxon>Sar</taxon>
        <taxon>Stramenopiles</taxon>
        <taxon>Ochrophyta</taxon>
        <taxon>Bolidophyceae</taxon>
        <taxon>Parmales</taxon>
        <taxon>Triparmaceae</taxon>
        <taxon>Triparma</taxon>
    </lineage>
</organism>
<name>A0A9W7APY8_9STRA</name>
<feature type="transmembrane region" description="Helical" evidence="1">
    <location>
        <begin position="75"/>
        <end position="93"/>
    </location>
</feature>
<accession>A0A9W7APY8</accession>